<proteinExistence type="predicted"/>
<comment type="caution">
    <text evidence="3">The sequence shown here is derived from an EMBL/GenBank/DDBJ whole genome shotgun (WGS) entry which is preliminary data.</text>
</comment>
<sequence length="450" mass="50660">MAFTSSNSFLREASFIAKQRYVLVFFTIVFALSVFAVWSGLKETTAQTQTIERLLEKDQIDRANMLAKQKDYGGAAYYSFHLTYSSPSPLAFAAMGQRDIFPWKHRVRMLALEGQIYETDADNPELSFLGRFDFAFLVSVLLPLFVILLLHDLRASERNAGRYDLLVVTAKSQRHLWVTRALVLTTGLALAVLLPFLVSAFITQAALADTLLMALVVIAHLAFWLVLTYVVTGLKFNAKQSAARIASMLLAIWLVFTVLIPVGSDAAIDELVASPAGGEISLTQREAVNNAWDIPFEETWQPFLAEHPEWADKTQMESRFEWKWYYAFQQVGDQKAAALSQAYRAATEHKDTLADTVSFFSPPMLTQRLMSNIAETDTASSLAYEQRVRDYHAKLRQFYYPLLFNKVAFSQEVMTKLPQFTQVKSTEAKNTQVTDTEAANTNKVSSTQGQ</sequence>
<keyword evidence="2" id="KW-1133">Transmembrane helix</keyword>
<dbReference type="RefSeq" id="WP_116009242.1">
    <property type="nucleotide sequence ID" value="NZ_QUOU01000001.1"/>
</dbReference>
<reference evidence="3 4" key="1">
    <citation type="submission" date="2018-08" db="EMBL/GenBank/DDBJ databases">
        <title>Thalassotalea euphylliae genome.</title>
        <authorList>
            <person name="Summers S."/>
            <person name="Rice S.A."/>
            <person name="Freckelton M.L."/>
            <person name="Nedved B.T."/>
            <person name="Hadfield M.G."/>
        </authorList>
    </citation>
    <scope>NUCLEOTIDE SEQUENCE [LARGE SCALE GENOMIC DNA]</scope>
    <source>
        <strain evidence="3 4">H1</strain>
    </source>
</reference>
<keyword evidence="2" id="KW-0472">Membrane</keyword>
<feature type="transmembrane region" description="Helical" evidence="2">
    <location>
        <begin position="243"/>
        <end position="262"/>
    </location>
</feature>
<evidence type="ECO:0000256" key="2">
    <source>
        <dbReference type="SAM" id="Phobius"/>
    </source>
</evidence>
<gene>
    <name evidence="3" type="ORF">DXX93_17550</name>
</gene>
<accession>A0A3E0TW80</accession>
<dbReference type="Proteomes" id="UP000256478">
    <property type="component" value="Unassembled WGS sequence"/>
</dbReference>
<feature type="region of interest" description="Disordered" evidence="1">
    <location>
        <begin position="426"/>
        <end position="450"/>
    </location>
</feature>
<keyword evidence="2" id="KW-0812">Transmembrane</keyword>
<protein>
    <submittedName>
        <fullName evidence="3">DUF3526 domain-containing protein</fullName>
    </submittedName>
</protein>
<dbReference type="EMBL" id="QUOU01000001">
    <property type="protein sequence ID" value="REL28192.1"/>
    <property type="molecule type" value="Genomic_DNA"/>
</dbReference>
<dbReference type="Pfam" id="PF12040">
    <property type="entry name" value="DUF3526"/>
    <property type="match status" value="1"/>
</dbReference>
<feature type="transmembrane region" description="Helical" evidence="2">
    <location>
        <begin position="211"/>
        <end position="231"/>
    </location>
</feature>
<dbReference type="AlphaFoldDB" id="A0A3E0TW80"/>
<dbReference type="InterPro" id="IPR021913">
    <property type="entry name" value="DUF3526"/>
</dbReference>
<evidence type="ECO:0000313" key="4">
    <source>
        <dbReference type="Proteomes" id="UP000256478"/>
    </source>
</evidence>
<evidence type="ECO:0000313" key="3">
    <source>
        <dbReference type="EMBL" id="REL28192.1"/>
    </source>
</evidence>
<dbReference type="OrthoDB" id="6016419at2"/>
<name>A0A3E0TW80_9GAMM</name>
<feature type="transmembrane region" description="Helical" evidence="2">
    <location>
        <begin position="134"/>
        <end position="153"/>
    </location>
</feature>
<feature type="transmembrane region" description="Helical" evidence="2">
    <location>
        <begin position="181"/>
        <end position="205"/>
    </location>
</feature>
<feature type="transmembrane region" description="Helical" evidence="2">
    <location>
        <begin position="21"/>
        <end position="41"/>
    </location>
</feature>
<evidence type="ECO:0000256" key="1">
    <source>
        <dbReference type="SAM" id="MobiDB-lite"/>
    </source>
</evidence>
<organism evidence="3 4">
    <name type="scientific">Thalassotalea euphylliae</name>
    <dbReference type="NCBI Taxonomy" id="1655234"/>
    <lineage>
        <taxon>Bacteria</taxon>
        <taxon>Pseudomonadati</taxon>
        <taxon>Pseudomonadota</taxon>
        <taxon>Gammaproteobacteria</taxon>
        <taxon>Alteromonadales</taxon>
        <taxon>Colwelliaceae</taxon>
        <taxon>Thalassotalea</taxon>
    </lineage>
</organism>